<reference evidence="3 4" key="1">
    <citation type="submission" date="2019-07" db="EMBL/GenBank/DDBJ databases">
        <title>Full genome sequence of Humibacter sp. WJ7-1.</title>
        <authorList>
            <person name="Im W.-T."/>
        </authorList>
    </citation>
    <scope>NUCLEOTIDE SEQUENCE [LARGE SCALE GENOMIC DNA]</scope>
    <source>
        <strain evidence="3 4">WJ7-1</strain>
    </source>
</reference>
<dbReference type="OrthoDB" id="9856290at2"/>
<keyword evidence="2" id="KW-0732">Signal</keyword>
<proteinExistence type="predicted"/>
<organism evidence="3 4">
    <name type="scientific">Humibacter ginsenosidimutans</name>
    <dbReference type="NCBI Taxonomy" id="2599293"/>
    <lineage>
        <taxon>Bacteria</taxon>
        <taxon>Bacillati</taxon>
        <taxon>Actinomycetota</taxon>
        <taxon>Actinomycetes</taxon>
        <taxon>Micrococcales</taxon>
        <taxon>Microbacteriaceae</taxon>
        <taxon>Humibacter</taxon>
    </lineage>
</organism>
<evidence type="ECO:0000256" key="2">
    <source>
        <dbReference type="SAM" id="SignalP"/>
    </source>
</evidence>
<sequence length="132" mass="13787">MTRRTVILAGAPQYAGVAMAATIVPAVAQASTPERDTYADAVGQRFEAASEYGRYDLTLASVESLSQDATDAATRFGLMFAATAPPPAGVYRLSAVGICSVPDAQLFVAASAQARGRASRRRSSSRSLGRRS</sequence>
<dbReference type="KEGG" id="huw:FPZ11_11635"/>
<keyword evidence="4" id="KW-1185">Reference proteome</keyword>
<dbReference type="RefSeq" id="WP_146321099.1">
    <property type="nucleotide sequence ID" value="NZ_CP042305.1"/>
</dbReference>
<dbReference type="Proteomes" id="UP000320216">
    <property type="component" value="Chromosome"/>
</dbReference>
<gene>
    <name evidence="3" type="ORF">FPZ11_11635</name>
</gene>
<evidence type="ECO:0000313" key="3">
    <source>
        <dbReference type="EMBL" id="QDZ15328.1"/>
    </source>
</evidence>
<name>A0A5B8M3F5_9MICO</name>
<evidence type="ECO:0000313" key="4">
    <source>
        <dbReference type="Proteomes" id="UP000320216"/>
    </source>
</evidence>
<feature type="signal peptide" evidence="2">
    <location>
        <begin position="1"/>
        <end position="20"/>
    </location>
</feature>
<accession>A0A5B8M3F5</accession>
<protein>
    <submittedName>
        <fullName evidence="3">Uncharacterized protein</fullName>
    </submittedName>
</protein>
<feature type="region of interest" description="Disordered" evidence="1">
    <location>
        <begin position="112"/>
        <end position="132"/>
    </location>
</feature>
<feature type="compositionally biased region" description="Basic residues" evidence="1">
    <location>
        <begin position="117"/>
        <end position="132"/>
    </location>
</feature>
<evidence type="ECO:0000256" key="1">
    <source>
        <dbReference type="SAM" id="MobiDB-lite"/>
    </source>
</evidence>
<dbReference type="EMBL" id="CP042305">
    <property type="protein sequence ID" value="QDZ15328.1"/>
    <property type="molecule type" value="Genomic_DNA"/>
</dbReference>
<dbReference type="AlphaFoldDB" id="A0A5B8M3F5"/>
<feature type="chain" id="PRO_5022676548" evidence="2">
    <location>
        <begin position="21"/>
        <end position="132"/>
    </location>
</feature>